<organism evidence="2 3">
    <name type="scientific">Candidatus Nitrosoglobus terrae</name>
    <dbReference type="NCBI Taxonomy" id="1630141"/>
    <lineage>
        <taxon>Bacteria</taxon>
        <taxon>Pseudomonadati</taxon>
        <taxon>Pseudomonadota</taxon>
        <taxon>Gammaproteobacteria</taxon>
        <taxon>Chromatiales</taxon>
        <taxon>Chromatiaceae</taxon>
        <taxon>Candidatus Nitrosoglobus</taxon>
    </lineage>
</organism>
<dbReference type="KEGG" id="ntt:TAO_0849"/>
<protein>
    <submittedName>
        <fullName evidence="2">Peptidase S9 prolyl oligopeptidase active site domain-containing protein</fullName>
    </submittedName>
</protein>
<dbReference type="InterPro" id="IPR050585">
    <property type="entry name" value="Xaa-Pro_dipeptidyl-ppase/CocE"/>
</dbReference>
<keyword evidence="3" id="KW-1185">Reference proteome</keyword>
<feature type="domain" description="Peptidase S9 prolyl oligopeptidase catalytic" evidence="1">
    <location>
        <begin position="424"/>
        <end position="629"/>
    </location>
</feature>
<name>A0A1Q2SM95_9GAMM</name>
<dbReference type="InterPro" id="IPR001375">
    <property type="entry name" value="Peptidase_S9_cat"/>
</dbReference>
<dbReference type="OrthoDB" id="9801421at2"/>
<dbReference type="InterPro" id="IPR011042">
    <property type="entry name" value="6-blade_b-propeller_TolB-like"/>
</dbReference>
<proteinExistence type="predicted"/>
<sequence length="644" mass="70813">MSASLEKPYGSWESPITADLTASATVSLGQIALNGKIIYWTETRPHEGGRCVIVCQTEDGKIKDINPAPYSAKSRVHEYGGGAFLATADSVFFSNFEDQRIYRQKLEADPKPITPEGNYRYADAVFDQQRNRLICVREDHSQKGAEAINTLVAISLEDQGSISVLASGADFYASPRLSPDGNALAWLSWNHPNMPWDGTELWLAQVDKAGNLAQEQSVAGSREESIFQPEWSPGGVLYFISDRNGWWNLYRWYQGSVAAVIQMEAEFGLPQWIFGQSTYAFTAADRIICTYSSHGISHLAVIDPASCSLKEIKTPYIAMSALRANSEQVVFIAASPTEFSAIVQLDLATEGLKVLQRSSEMTLDPGYLSIAQALEFPVADGVSAYGFFYPPKNKDFSAPAEDERPPLLVISHGGPTGAAHNALELKIQYWTSRGIAVLDVNYRGSSHYGRAYRQQLKGQWGIVDVDDCISGALYLVQQGGADPKRLAIRGSSAGGFTTLAALTFRGVFKAGASYYGVSDLEALAKETHKFESRYLDWLIGPYPAQADLYIARSPIHAVDKLSCPTIFFQGLEDKVVPPDQAKAMVNALRKKKLPVACIFFEDEQHGFCKAENISRALTAELYFYAQVFGFSLADEVEPIVIENL</sequence>
<evidence type="ECO:0000259" key="1">
    <source>
        <dbReference type="Pfam" id="PF00326"/>
    </source>
</evidence>
<dbReference type="SUPFAM" id="SSF69322">
    <property type="entry name" value="Tricorn protease domain 2"/>
    <property type="match status" value="1"/>
</dbReference>
<evidence type="ECO:0000313" key="2">
    <source>
        <dbReference type="EMBL" id="BAW80219.1"/>
    </source>
</evidence>
<dbReference type="GO" id="GO:0006508">
    <property type="term" value="P:proteolysis"/>
    <property type="evidence" value="ECO:0007669"/>
    <property type="project" value="InterPro"/>
</dbReference>
<dbReference type="PANTHER" id="PTHR43056:SF5">
    <property type="entry name" value="PEPTIDASE S9 PROLYL OLIGOPEPTIDASE CATALYTIC DOMAIN-CONTAINING PROTEIN"/>
    <property type="match status" value="1"/>
</dbReference>
<dbReference type="Proteomes" id="UP000243679">
    <property type="component" value="Chromosome"/>
</dbReference>
<dbReference type="EMBL" id="AP014836">
    <property type="protein sequence ID" value="BAW80219.1"/>
    <property type="molecule type" value="Genomic_DNA"/>
</dbReference>
<accession>A0A1Q2SM95</accession>
<gene>
    <name evidence="2" type="ORF">TAO_0849</name>
</gene>
<dbReference type="InterPro" id="IPR029058">
    <property type="entry name" value="AB_hydrolase_fold"/>
</dbReference>
<dbReference type="Gene3D" id="3.40.50.1820">
    <property type="entry name" value="alpha/beta hydrolase"/>
    <property type="match status" value="1"/>
</dbReference>
<dbReference type="Pfam" id="PF00326">
    <property type="entry name" value="Peptidase_S9"/>
    <property type="match status" value="1"/>
</dbReference>
<dbReference type="SUPFAM" id="SSF53474">
    <property type="entry name" value="alpha/beta-Hydrolases"/>
    <property type="match status" value="1"/>
</dbReference>
<reference evidence="2 3" key="1">
    <citation type="journal article" date="2017" name="ISME J.">
        <title>An acid-tolerant ammonia-oxidizing ?-proteobacterium from soil.</title>
        <authorList>
            <person name="Hayatsu M."/>
            <person name="Tago K."/>
            <person name="Uchiyama I."/>
            <person name="Toyoda A."/>
            <person name="Wang Y."/>
            <person name="Shimomura Y."/>
            <person name="Okubo T."/>
            <person name="Kurisu F."/>
            <person name="Hirono Y."/>
            <person name="Nonaka K."/>
            <person name="Akiyama H."/>
            <person name="Itoh T."/>
            <person name="Takami H."/>
        </authorList>
    </citation>
    <scope>NUCLEOTIDE SEQUENCE [LARGE SCALE GENOMIC DNA]</scope>
    <source>
        <strain evidence="2 3">TAO100</strain>
    </source>
</reference>
<dbReference type="PANTHER" id="PTHR43056">
    <property type="entry name" value="PEPTIDASE S9 PROLYL OLIGOPEPTIDASE"/>
    <property type="match status" value="1"/>
</dbReference>
<dbReference type="AlphaFoldDB" id="A0A1Q2SM95"/>
<evidence type="ECO:0000313" key="3">
    <source>
        <dbReference type="Proteomes" id="UP000243679"/>
    </source>
</evidence>
<dbReference type="Gene3D" id="2.120.10.30">
    <property type="entry name" value="TolB, C-terminal domain"/>
    <property type="match status" value="1"/>
</dbReference>
<dbReference type="RefSeq" id="WP_096526789.1">
    <property type="nucleotide sequence ID" value="NZ_AP014836.1"/>
</dbReference>
<dbReference type="GO" id="GO:0008236">
    <property type="term" value="F:serine-type peptidase activity"/>
    <property type="evidence" value="ECO:0007669"/>
    <property type="project" value="InterPro"/>
</dbReference>